<comment type="caution">
    <text evidence="1">The sequence shown here is derived from an EMBL/GenBank/DDBJ whole genome shotgun (WGS) entry which is preliminary data.</text>
</comment>
<dbReference type="EMBL" id="JBEZVE010000008">
    <property type="protein sequence ID" value="MEU3782182.1"/>
    <property type="molecule type" value="Genomic_DNA"/>
</dbReference>
<evidence type="ECO:0000313" key="1">
    <source>
        <dbReference type="EMBL" id="MEU3782182.1"/>
    </source>
</evidence>
<protein>
    <recommendedName>
        <fullName evidence="3">Zinc-binding alcohol dehydrogenase family protein</fullName>
    </recommendedName>
</protein>
<name>A0ABV2ZI15_9ACTN</name>
<evidence type="ECO:0008006" key="3">
    <source>
        <dbReference type="Google" id="ProtNLM"/>
    </source>
</evidence>
<keyword evidence="2" id="KW-1185">Reference proteome</keyword>
<dbReference type="RefSeq" id="WP_334574778.1">
    <property type="nucleotide sequence ID" value="NZ_JBEZVE010000008.1"/>
</dbReference>
<organism evidence="1 2">
    <name type="scientific">Streptomyces sp. 900129855</name>
    <dbReference type="NCBI Taxonomy" id="3155129"/>
    <lineage>
        <taxon>Bacteria</taxon>
        <taxon>Bacillati</taxon>
        <taxon>Actinomycetota</taxon>
        <taxon>Actinomycetes</taxon>
        <taxon>Kitasatosporales</taxon>
        <taxon>Streptomycetaceae</taxon>
        <taxon>Streptomyces</taxon>
    </lineage>
</organism>
<evidence type="ECO:0000313" key="2">
    <source>
        <dbReference type="Proteomes" id="UP001550739"/>
    </source>
</evidence>
<gene>
    <name evidence="1" type="ORF">AB0E89_16700</name>
</gene>
<proteinExistence type="predicted"/>
<accession>A0ABV2ZI15</accession>
<reference evidence="1 2" key="1">
    <citation type="submission" date="2024-06" db="EMBL/GenBank/DDBJ databases">
        <title>The Natural Products Discovery Center: Release of the First 8490 Sequenced Strains for Exploring Actinobacteria Biosynthetic Diversity.</title>
        <authorList>
            <person name="Kalkreuter E."/>
            <person name="Kautsar S.A."/>
            <person name="Yang D."/>
            <person name="Bader C.D."/>
            <person name="Teijaro C.N."/>
            <person name="Fluegel L."/>
            <person name="Davis C.M."/>
            <person name="Simpson J.R."/>
            <person name="Lauterbach L."/>
            <person name="Steele A.D."/>
            <person name="Gui C."/>
            <person name="Meng S."/>
            <person name="Li G."/>
            <person name="Viehrig K."/>
            <person name="Ye F."/>
            <person name="Su P."/>
            <person name="Kiefer A.F."/>
            <person name="Nichols A."/>
            <person name="Cepeda A.J."/>
            <person name="Yan W."/>
            <person name="Fan B."/>
            <person name="Jiang Y."/>
            <person name="Adhikari A."/>
            <person name="Zheng C.-J."/>
            <person name="Schuster L."/>
            <person name="Cowan T.M."/>
            <person name="Smanski M.J."/>
            <person name="Chevrette M.G."/>
            <person name="De Carvalho L.P.S."/>
            <person name="Shen B."/>
        </authorList>
    </citation>
    <scope>NUCLEOTIDE SEQUENCE [LARGE SCALE GENOMIC DNA]</scope>
    <source>
        <strain evidence="1 2">NPDC033843</strain>
    </source>
</reference>
<dbReference type="Proteomes" id="UP001550739">
    <property type="component" value="Unassembled WGS sequence"/>
</dbReference>
<sequence length="63" mass="6639">MIMSAADRDVQRAVRNVLRYAGGVTPMAACRCRLTKEDAAGAAEAHRLGGTGRTSGKLVLTVH</sequence>